<evidence type="ECO:0000313" key="3">
    <source>
        <dbReference type="Proteomes" id="UP000580568"/>
    </source>
</evidence>
<dbReference type="InterPro" id="IPR008969">
    <property type="entry name" value="CarboxyPept-like_regulatory"/>
</dbReference>
<organism evidence="2 3">
    <name type="scientific">Clostridium fungisolvens</name>
    <dbReference type="NCBI Taxonomy" id="1604897"/>
    <lineage>
        <taxon>Bacteria</taxon>
        <taxon>Bacillati</taxon>
        <taxon>Bacillota</taxon>
        <taxon>Clostridia</taxon>
        <taxon>Eubacteriales</taxon>
        <taxon>Clostridiaceae</taxon>
        <taxon>Clostridium</taxon>
    </lineage>
</organism>
<keyword evidence="3" id="KW-1185">Reference proteome</keyword>
<feature type="region of interest" description="Disordered" evidence="1">
    <location>
        <begin position="114"/>
        <end position="159"/>
    </location>
</feature>
<evidence type="ECO:0000256" key="1">
    <source>
        <dbReference type="SAM" id="MobiDB-lite"/>
    </source>
</evidence>
<dbReference type="EMBL" id="BLZR01000001">
    <property type="protein sequence ID" value="GFP74497.1"/>
    <property type="molecule type" value="Genomic_DNA"/>
</dbReference>
<protein>
    <submittedName>
        <fullName evidence="2">Uncharacterized protein</fullName>
    </submittedName>
</protein>
<dbReference type="Proteomes" id="UP000580568">
    <property type="component" value="Unassembled WGS sequence"/>
</dbReference>
<dbReference type="RefSeq" id="WP_183276051.1">
    <property type="nucleotide sequence ID" value="NZ_BLZR01000001.1"/>
</dbReference>
<name>A0A6V8SB90_9CLOT</name>
<dbReference type="SUPFAM" id="SSF49464">
    <property type="entry name" value="Carboxypeptidase regulatory domain-like"/>
    <property type="match status" value="1"/>
</dbReference>
<sequence>MGARLVKSNFFPKENEPIEAIIKMPEEKRSIIHGVVKDWKSNPVKDVVVKLFEVINPGPNCTLKPITHTFTDECGQFLFGPIWSNKKYSIKVWFNDVKIRQLIITPDCDEPYDADHDHVHNKPYERDTDRNPYQNQEYGPNKRSYRKDDFTEYDDYDDR</sequence>
<feature type="compositionally biased region" description="Basic and acidic residues" evidence="1">
    <location>
        <begin position="114"/>
        <end position="130"/>
    </location>
</feature>
<dbReference type="AlphaFoldDB" id="A0A6V8SB90"/>
<proteinExistence type="predicted"/>
<evidence type="ECO:0000313" key="2">
    <source>
        <dbReference type="EMBL" id="GFP74497.1"/>
    </source>
</evidence>
<gene>
    <name evidence="2" type="ORF">bsdtw1_00549</name>
</gene>
<comment type="caution">
    <text evidence="2">The sequence shown here is derived from an EMBL/GenBank/DDBJ whole genome shotgun (WGS) entry which is preliminary data.</text>
</comment>
<accession>A0A6V8SB90</accession>
<reference evidence="2 3" key="1">
    <citation type="submission" date="2020-07" db="EMBL/GenBank/DDBJ databases">
        <title>A new beta-1,3-glucan-decomposing anaerobic bacterium isolated from anoxic soil subjected to biological soil disinfestation.</title>
        <authorList>
            <person name="Ueki A."/>
            <person name="Tonouchi A."/>
        </authorList>
    </citation>
    <scope>NUCLEOTIDE SEQUENCE [LARGE SCALE GENOMIC DNA]</scope>
    <source>
        <strain evidence="2 3">TW1</strain>
    </source>
</reference>